<dbReference type="InterPro" id="IPR018229">
    <property type="entry name" value="Rhodopsin_retinal_BS"/>
</dbReference>
<dbReference type="SMART" id="SM01021">
    <property type="entry name" value="Bac_rhodopsin"/>
    <property type="match status" value="1"/>
</dbReference>
<dbReference type="GO" id="GO:0005783">
    <property type="term" value="C:endoplasmic reticulum"/>
    <property type="evidence" value="ECO:0007669"/>
    <property type="project" value="TreeGrafter"/>
</dbReference>
<organism evidence="13 14">
    <name type="scientific">Saitoella complicata (strain BCRC 22490 / CBS 7301 / JCM 7358 / NBRC 10748 / NRRL Y-17804)</name>
    <dbReference type="NCBI Taxonomy" id="698492"/>
    <lineage>
        <taxon>Eukaryota</taxon>
        <taxon>Fungi</taxon>
        <taxon>Dikarya</taxon>
        <taxon>Ascomycota</taxon>
        <taxon>Taphrinomycotina</taxon>
        <taxon>Taphrinomycotina incertae sedis</taxon>
        <taxon>Saitoella</taxon>
    </lineage>
</organism>
<evidence type="ECO:0000256" key="8">
    <source>
        <dbReference type="ARBA" id="ARBA00022991"/>
    </source>
</evidence>
<keyword evidence="10" id="KW-0675">Receptor</keyword>
<proteinExistence type="inferred from homology"/>
<evidence type="ECO:0000256" key="10">
    <source>
        <dbReference type="ARBA" id="ARBA00023170"/>
    </source>
</evidence>
<dbReference type="EMBL" id="BACD03000041">
    <property type="protein sequence ID" value="GAO51142.1"/>
    <property type="molecule type" value="Genomic_DNA"/>
</dbReference>
<dbReference type="PANTHER" id="PTHR28286">
    <property type="match status" value="1"/>
</dbReference>
<dbReference type="SUPFAM" id="SSF81321">
    <property type="entry name" value="Family A G protein-coupled receptor-like"/>
    <property type="match status" value="1"/>
</dbReference>
<keyword evidence="8" id="KW-0157">Chromophore</keyword>
<evidence type="ECO:0000313" key="13">
    <source>
        <dbReference type="EMBL" id="GAO51142.1"/>
    </source>
</evidence>
<comment type="subcellular location">
    <subcellularLocation>
        <location evidence="1">Membrane</location>
        <topology evidence="1">Multi-pass membrane protein</topology>
    </subcellularLocation>
</comment>
<feature type="region of interest" description="Disordered" evidence="11">
    <location>
        <begin position="299"/>
        <end position="322"/>
    </location>
</feature>
<reference evidence="13 14" key="1">
    <citation type="journal article" date="2011" name="J. Gen. Appl. Microbiol.">
        <title>Draft genome sequencing of the enigmatic yeast Saitoella complicata.</title>
        <authorList>
            <person name="Nishida H."/>
            <person name="Hamamoto M."/>
            <person name="Sugiyama J."/>
        </authorList>
    </citation>
    <scope>NUCLEOTIDE SEQUENCE [LARGE SCALE GENOMIC DNA]</scope>
    <source>
        <strain evidence="13 14">NRRL Y-17804</strain>
    </source>
</reference>
<evidence type="ECO:0000313" key="14">
    <source>
        <dbReference type="Proteomes" id="UP000033140"/>
    </source>
</evidence>
<reference evidence="13 14" key="2">
    <citation type="journal article" date="2014" name="J. Gen. Appl. Microbiol.">
        <title>The early diverging ascomycetous budding yeast Saitoella complicata has three histone deacetylases belonging to the Clr6, Hos2, and Rpd3 lineages.</title>
        <authorList>
            <person name="Nishida H."/>
            <person name="Matsumoto T."/>
            <person name="Kondo S."/>
            <person name="Hamamoto M."/>
            <person name="Yoshikawa H."/>
        </authorList>
    </citation>
    <scope>NUCLEOTIDE SEQUENCE [LARGE SCALE GENOMIC DNA]</scope>
    <source>
        <strain evidence="13 14">NRRL Y-17804</strain>
    </source>
</reference>
<evidence type="ECO:0000256" key="2">
    <source>
        <dbReference type="ARBA" id="ARBA00008130"/>
    </source>
</evidence>
<feature type="compositionally biased region" description="Basic and acidic residues" evidence="11">
    <location>
        <begin position="304"/>
        <end position="322"/>
    </location>
</feature>
<evidence type="ECO:0000256" key="7">
    <source>
        <dbReference type="ARBA" id="ARBA00022989"/>
    </source>
</evidence>
<gene>
    <name evidence="13" type="ORF">G7K_5253-t1</name>
</gene>
<evidence type="ECO:0000256" key="5">
    <source>
        <dbReference type="ARBA" id="ARBA00022692"/>
    </source>
</evidence>
<dbReference type="Pfam" id="PF01036">
    <property type="entry name" value="Bac_rhodopsin"/>
    <property type="match status" value="1"/>
</dbReference>
<dbReference type="Gene3D" id="1.20.1070.10">
    <property type="entry name" value="Rhodopsin 7-helix transmembrane proteins"/>
    <property type="match status" value="1"/>
</dbReference>
<keyword evidence="9 12" id="KW-0472">Membrane</keyword>
<comment type="caution">
    <text evidence="13">The sequence shown here is derived from an EMBL/GenBank/DDBJ whole genome shotgun (WGS) entry which is preliminary data.</text>
</comment>
<name>A0A0E9NMN4_SAICN</name>
<dbReference type="PANTHER" id="PTHR28286:SF1">
    <property type="entry name" value="30 KDA HEAT SHOCK PROTEIN-RELATED"/>
    <property type="match status" value="1"/>
</dbReference>
<evidence type="ECO:0000256" key="3">
    <source>
        <dbReference type="ARBA" id="ARBA00022543"/>
    </source>
</evidence>
<evidence type="ECO:0000256" key="9">
    <source>
        <dbReference type="ARBA" id="ARBA00023136"/>
    </source>
</evidence>
<evidence type="ECO:0000256" key="6">
    <source>
        <dbReference type="ARBA" id="ARBA00022925"/>
    </source>
</evidence>
<evidence type="ECO:0000256" key="4">
    <source>
        <dbReference type="ARBA" id="ARBA00022606"/>
    </source>
</evidence>
<dbReference type="InterPro" id="IPR001425">
    <property type="entry name" value="Arc/bac/fun_rhodopsins"/>
</dbReference>
<keyword evidence="5 12" id="KW-0812">Transmembrane</keyword>
<keyword evidence="3" id="KW-0600">Photoreceptor protein</keyword>
<dbReference type="PRINTS" id="PR00251">
    <property type="entry name" value="BACTRLOPSIN"/>
</dbReference>
<evidence type="ECO:0008006" key="15">
    <source>
        <dbReference type="Google" id="ProtNLM"/>
    </source>
</evidence>
<evidence type="ECO:0000256" key="12">
    <source>
        <dbReference type="SAM" id="Phobius"/>
    </source>
</evidence>
<keyword evidence="4" id="KW-0716">Sensory transduction</keyword>
<feature type="transmembrane region" description="Helical" evidence="12">
    <location>
        <begin position="38"/>
        <end position="59"/>
    </location>
</feature>
<feature type="transmembrane region" description="Helical" evidence="12">
    <location>
        <begin position="223"/>
        <end position="244"/>
    </location>
</feature>
<dbReference type="Proteomes" id="UP000033140">
    <property type="component" value="Unassembled WGS sequence"/>
</dbReference>
<dbReference type="GO" id="GO:0005886">
    <property type="term" value="C:plasma membrane"/>
    <property type="evidence" value="ECO:0007669"/>
    <property type="project" value="TreeGrafter"/>
</dbReference>
<comment type="similarity">
    <text evidence="2">Belongs to the archaeal/bacterial/fungal opsin family.</text>
</comment>
<reference evidence="13 14" key="3">
    <citation type="journal article" date="2015" name="Genome Announc.">
        <title>Draft Genome Sequence of the Archiascomycetous Yeast Saitoella complicata.</title>
        <authorList>
            <person name="Yamauchi K."/>
            <person name="Kondo S."/>
            <person name="Hamamoto M."/>
            <person name="Takahashi Y."/>
            <person name="Ogura Y."/>
            <person name="Hayashi T."/>
            <person name="Nishida H."/>
        </authorList>
    </citation>
    <scope>NUCLEOTIDE SEQUENCE [LARGE SCALE GENOMIC DNA]</scope>
    <source>
        <strain evidence="13 14">NRRL Y-17804</strain>
    </source>
</reference>
<dbReference type="GO" id="GO:0007602">
    <property type="term" value="P:phototransduction"/>
    <property type="evidence" value="ECO:0007669"/>
    <property type="project" value="UniProtKB-KW"/>
</dbReference>
<keyword evidence="14" id="KW-1185">Reference proteome</keyword>
<dbReference type="AlphaFoldDB" id="A0A0E9NMN4"/>
<keyword evidence="7 12" id="KW-1133">Transmembrane helix</keyword>
<feature type="transmembrane region" description="Helical" evidence="12">
    <location>
        <begin position="185"/>
        <end position="202"/>
    </location>
</feature>
<evidence type="ECO:0000256" key="1">
    <source>
        <dbReference type="ARBA" id="ARBA00004141"/>
    </source>
</evidence>
<protein>
    <recommendedName>
        <fullName evidence="15">G-protein coupled receptors family 1 profile domain-containing protein</fullName>
    </recommendedName>
</protein>
<dbReference type="GO" id="GO:0005216">
    <property type="term" value="F:monoatomic ion channel activity"/>
    <property type="evidence" value="ECO:0007669"/>
    <property type="project" value="InterPro"/>
</dbReference>
<sequence>MVMDEQILTGKGAFTPSILTQRLRTPSDSSTDAASHSFYLALSSILALSAILVLVFAYLTPTYPSERSHANGSECESKKERTWLRRIGRGRAIHTITAATILTASIAYANLASLTTPSPSSTSTWRPNHTTTRYTDWFITTPLLLLDLLLLSGMTDMGVMFRIVAADEVMLLSGLLATKAGVTELKWGLYVIGCACLVYVVTKMYGSVSRTLSSPTDMEVRRIFVGLGGFLAIIWVFYPIIWAVAELGVVSTEENGGLGRNDGFYYGVLDLLAKPVFGFWILFAHRGIGLERMRLMTAEEGPEDEKKEKREGVLTVNEVKEV</sequence>
<dbReference type="GO" id="GO:0009881">
    <property type="term" value="F:photoreceptor activity"/>
    <property type="evidence" value="ECO:0007669"/>
    <property type="project" value="UniProtKB-KW"/>
</dbReference>
<accession>A0A0E9NMN4</accession>
<evidence type="ECO:0000256" key="11">
    <source>
        <dbReference type="SAM" id="MobiDB-lite"/>
    </source>
</evidence>
<feature type="transmembrane region" description="Helical" evidence="12">
    <location>
        <begin position="264"/>
        <end position="284"/>
    </location>
</feature>
<keyword evidence="6" id="KW-0681">Retinal protein</keyword>
<dbReference type="PROSITE" id="PS00950">
    <property type="entry name" value="BACTERIAL_OPSIN_1"/>
    <property type="match status" value="1"/>
</dbReference>